<keyword evidence="1" id="KW-1133">Transmembrane helix</keyword>
<protein>
    <submittedName>
        <fullName evidence="2">Uncharacterized protein</fullName>
    </submittedName>
</protein>
<evidence type="ECO:0000256" key="1">
    <source>
        <dbReference type="SAM" id="Phobius"/>
    </source>
</evidence>
<proteinExistence type="predicted"/>
<comment type="caution">
    <text evidence="2">The sequence shown here is derived from an EMBL/GenBank/DDBJ whole genome shotgun (WGS) entry which is preliminary data.</text>
</comment>
<sequence length="113" mass="12965">MYSSINLPKCPLGKLSGLYVLYRIEFILTWSEFDRIKVNTELSGRVKRECLSNFGCLYGVRSEQVEARFSRFLLSVPIAPYPMLCCFVAYLSRCLALSSKLIGMDISMDIRFD</sequence>
<gene>
    <name evidence="2" type="ORF">DCF25_15195</name>
</gene>
<keyword evidence="1" id="KW-0472">Membrane</keyword>
<reference evidence="2 3" key="2">
    <citation type="submission" date="2018-06" db="EMBL/GenBank/DDBJ databases">
        <title>Metagenomic assembly of (sub)arctic Cyanobacteria and their associated microbiome from non-axenic cultures.</title>
        <authorList>
            <person name="Baurain D."/>
        </authorList>
    </citation>
    <scope>NUCLEOTIDE SEQUENCE [LARGE SCALE GENOMIC DNA]</scope>
    <source>
        <strain evidence="2">ULC129bin1</strain>
    </source>
</reference>
<feature type="transmembrane region" description="Helical" evidence="1">
    <location>
        <begin position="72"/>
        <end position="91"/>
    </location>
</feature>
<evidence type="ECO:0000313" key="3">
    <source>
        <dbReference type="Proteomes" id="UP000249354"/>
    </source>
</evidence>
<accession>A0A2W4U4S7</accession>
<dbReference type="Proteomes" id="UP000249354">
    <property type="component" value="Unassembled WGS sequence"/>
</dbReference>
<name>A0A2W4U4S7_9CYAN</name>
<evidence type="ECO:0000313" key="2">
    <source>
        <dbReference type="EMBL" id="PZO14197.1"/>
    </source>
</evidence>
<reference evidence="3" key="1">
    <citation type="submission" date="2018-04" db="EMBL/GenBank/DDBJ databases">
        <authorList>
            <person name="Cornet L."/>
        </authorList>
    </citation>
    <scope>NUCLEOTIDE SEQUENCE [LARGE SCALE GENOMIC DNA]</scope>
</reference>
<dbReference type="AlphaFoldDB" id="A0A2W4U4S7"/>
<organism evidence="2 3">
    <name type="scientific">Leptolyngbya foveolarum</name>
    <dbReference type="NCBI Taxonomy" id="47253"/>
    <lineage>
        <taxon>Bacteria</taxon>
        <taxon>Bacillati</taxon>
        <taxon>Cyanobacteriota</taxon>
        <taxon>Cyanophyceae</taxon>
        <taxon>Leptolyngbyales</taxon>
        <taxon>Leptolyngbyaceae</taxon>
        <taxon>Leptolyngbya group</taxon>
        <taxon>Leptolyngbya</taxon>
    </lineage>
</organism>
<keyword evidence="1" id="KW-0812">Transmembrane</keyword>
<dbReference type="EMBL" id="QBMC01000112">
    <property type="protein sequence ID" value="PZO14197.1"/>
    <property type="molecule type" value="Genomic_DNA"/>
</dbReference>